<keyword evidence="2" id="KW-1133">Transmembrane helix</keyword>
<evidence type="ECO:0000256" key="1">
    <source>
        <dbReference type="SAM" id="MobiDB-lite"/>
    </source>
</evidence>
<feature type="compositionally biased region" description="Acidic residues" evidence="1">
    <location>
        <begin position="181"/>
        <end position="192"/>
    </location>
</feature>
<evidence type="ECO:0000256" key="2">
    <source>
        <dbReference type="SAM" id="Phobius"/>
    </source>
</evidence>
<name>A0A369K8K5_HYPMA</name>
<proteinExistence type="predicted"/>
<evidence type="ECO:0000313" key="4">
    <source>
        <dbReference type="Proteomes" id="UP000076154"/>
    </source>
</evidence>
<keyword evidence="4" id="KW-1185">Reference proteome</keyword>
<sequence>MPLSQTIRWILHVFSVSIIIPLSLILSLRLLGHSLGIRGIRLRPFSISLYGLKYTYTTTHSISSPHLHVSLHLPRPSSLTLLTATLYDYHYTDPIHEVSLSKLYLVFSLFPNVPETFISIVLDDFRVRIFSSMHTPGWVETLRRNLVSTALNGQTVRVDDFVTNIVLSTMGIRGRKLIVEDDDEDEYQSDQDDEKKSCQPETGPENQNTEMNDDEAVVTLTVSQWHIKNFRGRLYSFGSLNAQLRRSWEPNVDRGTFVLVAKNCSWVLAPQPPPVSPTPAHETGLYRLFLTALQFLRHPAAPLFILFKTIHDPGSAVTLHVPRLDVVFDQFRLQDAELVRQGATFVRREYEGLKNKQSADVSGFFWDMLWQGVLGQSHKRGESRE</sequence>
<accession>A0A369K8K5</accession>
<protein>
    <submittedName>
        <fullName evidence="3">Uncharacterized protein</fullName>
    </submittedName>
</protein>
<dbReference type="EMBL" id="LUEZ02000010">
    <property type="protein sequence ID" value="RDB29187.1"/>
    <property type="molecule type" value="Genomic_DNA"/>
</dbReference>
<gene>
    <name evidence="3" type="ORF">Hypma_016109</name>
</gene>
<reference evidence="3" key="1">
    <citation type="submission" date="2018-04" db="EMBL/GenBank/DDBJ databases">
        <title>Whole genome sequencing of Hypsizygus marmoreus.</title>
        <authorList>
            <person name="Choi I.-G."/>
            <person name="Min B."/>
            <person name="Kim J.-G."/>
            <person name="Kim S."/>
            <person name="Oh Y.-L."/>
            <person name="Kong W.-S."/>
            <person name="Park H."/>
            <person name="Jeong J."/>
            <person name="Song E.-S."/>
        </authorList>
    </citation>
    <scope>NUCLEOTIDE SEQUENCE [LARGE SCALE GENOMIC DNA]</scope>
    <source>
        <strain evidence="3">51987-8</strain>
    </source>
</reference>
<feature type="transmembrane region" description="Helical" evidence="2">
    <location>
        <begin position="6"/>
        <end position="31"/>
    </location>
</feature>
<keyword evidence="2" id="KW-0472">Membrane</keyword>
<dbReference type="AlphaFoldDB" id="A0A369K8K5"/>
<organism evidence="3 4">
    <name type="scientific">Hypsizygus marmoreus</name>
    <name type="common">White beech mushroom</name>
    <name type="synonym">Agaricus marmoreus</name>
    <dbReference type="NCBI Taxonomy" id="39966"/>
    <lineage>
        <taxon>Eukaryota</taxon>
        <taxon>Fungi</taxon>
        <taxon>Dikarya</taxon>
        <taxon>Basidiomycota</taxon>
        <taxon>Agaricomycotina</taxon>
        <taxon>Agaricomycetes</taxon>
        <taxon>Agaricomycetidae</taxon>
        <taxon>Agaricales</taxon>
        <taxon>Tricholomatineae</taxon>
        <taxon>Lyophyllaceae</taxon>
        <taxon>Hypsizygus</taxon>
    </lineage>
</organism>
<dbReference type="InParanoid" id="A0A369K8K5"/>
<comment type="caution">
    <text evidence="3">The sequence shown here is derived from an EMBL/GenBank/DDBJ whole genome shotgun (WGS) entry which is preliminary data.</text>
</comment>
<keyword evidence="2" id="KW-0812">Transmembrane</keyword>
<dbReference type="Proteomes" id="UP000076154">
    <property type="component" value="Unassembled WGS sequence"/>
</dbReference>
<feature type="region of interest" description="Disordered" evidence="1">
    <location>
        <begin position="181"/>
        <end position="214"/>
    </location>
</feature>
<evidence type="ECO:0000313" key="3">
    <source>
        <dbReference type="EMBL" id="RDB29187.1"/>
    </source>
</evidence>
<dbReference type="OrthoDB" id="2798046at2759"/>